<evidence type="ECO:0000313" key="4">
    <source>
        <dbReference type="Proteomes" id="UP001529423"/>
    </source>
</evidence>
<protein>
    <submittedName>
        <fullName evidence="3">Uncharacterized protein</fullName>
    </submittedName>
</protein>
<evidence type="ECO:0000313" key="3">
    <source>
        <dbReference type="EMBL" id="MDM8334483.1"/>
    </source>
</evidence>
<reference evidence="3 4" key="3">
    <citation type="submission" date="2023-06" db="EMBL/GenBank/DDBJ databases">
        <authorList>
            <person name="Zeman M."/>
            <person name="Kubasova T."/>
            <person name="Jahodarova E."/>
            <person name="Nykrynova M."/>
            <person name="Rychlik I."/>
        </authorList>
    </citation>
    <scope>NUCLEOTIDE SEQUENCE [LARGE SCALE GENOMIC DNA]</scope>
    <source>
        <strain evidence="3 4">105_WCHN</strain>
    </source>
</reference>
<dbReference type="EMBL" id="JAUDEO010000051">
    <property type="protein sequence ID" value="MDM8334483.1"/>
    <property type="molecule type" value="Genomic_DNA"/>
</dbReference>
<dbReference type="Proteomes" id="UP001529423">
    <property type="component" value="Unassembled WGS sequence"/>
</dbReference>
<comment type="caution">
    <text evidence="3">The sequence shown here is derived from an EMBL/GenBank/DDBJ whole genome shotgun (WGS) entry which is preliminary data.</text>
</comment>
<proteinExistence type="predicted"/>
<gene>
    <name evidence="3" type="ORF">QUW46_07870</name>
</gene>
<feature type="chain" id="PRO_5045211187" evidence="2">
    <location>
        <begin position="26"/>
        <end position="191"/>
    </location>
</feature>
<evidence type="ECO:0000256" key="2">
    <source>
        <dbReference type="SAM" id="SignalP"/>
    </source>
</evidence>
<organism evidence="3 4">
    <name type="scientific">Limosilactobacillus panis</name>
    <dbReference type="NCBI Taxonomy" id="47493"/>
    <lineage>
        <taxon>Bacteria</taxon>
        <taxon>Bacillati</taxon>
        <taxon>Bacillota</taxon>
        <taxon>Bacilli</taxon>
        <taxon>Lactobacillales</taxon>
        <taxon>Lactobacillaceae</taxon>
        <taxon>Limosilactobacillus</taxon>
    </lineage>
</organism>
<reference evidence="3 4" key="1">
    <citation type="submission" date="2023-06" db="EMBL/GenBank/DDBJ databases">
        <title>Identification and characterization of horizontal gene transfer across gut microbiota members of farm animals based on homology search.</title>
        <authorList>
            <person name="Schwarzerova J."/>
            <person name="Nykrynova M."/>
            <person name="Jureckova K."/>
            <person name="Cejkova D."/>
            <person name="Rychlik I."/>
        </authorList>
    </citation>
    <scope>NUCLEOTIDE SEQUENCE [LARGE SCALE GENOMIC DNA]</scope>
    <source>
        <strain evidence="3 4">105_WCHN</strain>
    </source>
</reference>
<reference evidence="4" key="2">
    <citation type="submission" date="2023-06" db="EMBL/GenBank/DDBJ databases">
        <title>Identification and characterization of horizontal gene transfer across gut microbiota members of farm animals based on homology search.</title>
        <authorList>
            <person name="Zeman M."/>
            <person name="Kubasova T."/>
            <person name="Jahodarova E."/>
            <person name="Nykrynova M."/>
            <person name="Rychlik I."/>
        </authorList>
    </citation>
    <scope>NUCLEOTIDE SEQUENCE [LARGE SCALE GENOMIC DNA]</scope>
    <source>
        <strain evidence="4">105_WCHN</strain>
    </source>
</reference>
<feature type="signal peptide" evidence="2">
    <location>
        <begin position="1"/>
        <end position="25"/>
    </location>
</feature>
<accession>A0ABT7VP23</accession>
<name>A0ABT7VP23_9LACO</name>
<evidence type="ECO:0000256" key="1">
    <source>
        <dbReference type="SAM" id="MobiDB-lite"/>
    </source>
</evidence>
<dbReference type="RefSeq" id="WP_289561039.1">
    <property type="nucleotide sequence ID" value="NZ_JAUDEO010000051.1"/>
</dbReference>
<keyword evidence="4" id="KW-1185">Reference proteome</keyword>
<feature type="region of interest" description="Disordered" evidence="1">
    <location>
        <begin position="158"/>
        <end position="178"/>
    </location>
</feature>
<keyword evidence="2" id="KW-0732">Signal</keyword>
<sequence length="191" mass="20978">MKKLLALISVAFGFTLIASTVTASADLKQDAINSNDPSTLVKYLDTTKAGKELDISDAKYTDNNYLVLSFSKKPKIKSNSQREQLARNFQEIMNEVPNSFVKKGIAFFNGGDDGANLILAFSKAKIAKHNYYGKVKEDTAKDFSTGATAFYIEPNYSEKTDGEITSGPETQGPKYGSDDETLIEMIQDVTE</sequence>